<organism evidence="1">
    <name type="scientific">Anguilla anguilla</name>
    <name type="common">European freshwater eel</name>
    <name type="synonym">Muraena anguilla</name>
    <dbReference type="NCBI Taxonomy" id="7936"/>
    <lineage>
        <taxon>Eukaryota</taxon>
        <taxon>Metazoa</taxon>
        <taxon>Chordata</taxon>
        <taxon>Craniata</taxon>
        <taxon>Vertebrata</taxon>
        <taxon>Euteleostomi</taxon>
        <taxon>Actinopterygii</taxon>
        <taxon>Neopterygii</taxon>
        <taxon>Teleostei</taxon>
        <taxon>Anguilliformes</taxon>
        <taxon>Anguillidae</taxon>
        <taxon>Anguilla</taxon>
    </lineage>
</organism>
<name>A0A0E9PXT8_ANGAN</name>
<dbReference type="EMBL" id="GBXM01099692">
    <property type="protein sequence ID" value="JAH08885.1"/>
    <property type="molecule type" value="Transcribed_RNA"/>
</dbReference>
<evidence type="ECO:0000313" key="1">
    <source>
        <dbReference type="EMBL" id="JAH08885.1"/>
    </source>
</evidence>
<reference evidence="1" key="2">
    <citation type="journal article" date="2015" name="Fish Shellfish Immunol.">
        <title>Early steps in the European eel (Anguilla anguilla)-Vibrio vulnificus interaction in the gills: Role of the RtxA13 toxin.</title>
        <authorList>
            <person name="Callol A."/>
            <person name="Pajuelo D."/>
            <person name="Ebbesson L."/>
            <person name="Teles M."/>
            <person name="MacKenzie S."/>
            <person name="Amaro C."/>
        </authorList>
    </citation>
    <scope>NUCLEOTIDE SEQUENCE</scope>
</reference>
<sequence length="48" mass="5295">MALLPRKSIGSIQPEGSLCGARLAEVCIDFLKLSWKACKVLETFMILN</sequence>
<protein>
    <submittedName>
        <fullName evidence="1">Uncharacterized protein</fullName>
    </submittedName>
</protein>
<proteinExistence type="predicted"/>
<reference evidence="1" key="1">
    <citation type="submission" date="2014-11" db="EMBL/GenBank/DDBJ databases">
        <authorList>
            <person name="Amaro Gonzalez C."/>
        </authorList>
    </citation>
    <scope>NUCLEOTIDE SEQUENCE</scope>
</reference>
<accession>A0A0E9PXT8</accession>
<dbReference type="AlphaFoldDB" id="A0A0E9PXT8"/>